<accession>A0A8J5RJH2</accession>
<comment type="caution">
    <text evidence="2">The sequence shown here is derived from an EMBL/GenBank/DDBJ whole genome shotgun (WGS) entry which is preliminary data.</text>
</comment>
<feature type="compositionally biased region" description="Basic and acidic residues" evidence="1">
    <location>
        <begin position="19"/>
        <end position="28"/>
    </location>
</feature>
<evidence type="ECO:0000313" key="2">
    <source>
        <dbReference type="EMBL" id="KAG8060830.1"/>
    </source>
</evidence>
<dbReference type="AlphaFoldDB" id="A0A8J5RJH2"/>
<organism evidence="2 3">
    <name type="scientific">Zizania palustris</name>
    <name type="common">Northern wild rice</name>
    <dbReference type="NCBI Taxonomy" id="103762"/>
    <lineage>
        <taxon>Eukaryota</taxon>
        <taxon>Viridiplantae</taxon>
        <taxon>Streptophyta</taxon>
        <taxon>Embryophyta</taxon>
        <taxon>Tracheophyta</taxon>
        <taxon>Spermatophyta</taxon>
        <taxon>Magnoliopsida</taxon>
        <taxon>Liliopsida</taxon>
        <taxon>Poales</taxon>
        <taxon>Poaceae</taxon>
        <taxon>BOP clade</taxon>
        <taxon>Oryzoideae</taxon>
        <taxon>Oryzeae</taxon>
        <taxon>Zizaniinae</taxon>
        <taxon>Zizania</taxon>
    </lineage>
</organism>
<dbReference type="Proteomes" id="UP000729402">
    <property type="component" value="Unassembled WGS sequence"/>
</dbReference>
<keyword evidence="3" id="KW-1185">Reference proteome</keyword>
<protein>
    <submittedName>
        <fullName evidence="2">Uncharacterized protein</fullName>
    </submittedName>
</protein>
<evidence type="ECO:0000256" key="1">
    <source>
        <dbReference type="SAM" id="MobiDB-lite"/>
    </source>
</evidence>
<gene>
    <name evidence="2" type="ORF">GUJ93_ZPchr0002g24713</name>
</gene>
<sequence>MKHSMSSSSQCLSPSTLLDDPHPDHAFDAPRLLRPSSGIPSSASIRSTLRMPYLIVEDLVHHTPKSLHSEYPSKCLTSEDFVTEYLHPEPHSTLTAFSWRTSTLGPTSTPSQPS</sequence>
<feature type="compositionally biased region" description="Low complexity" evidence="1">
    <location>
        <begin position="1"/>
        <end position="18"/>
    </location>
</feature>
<proteinExistence type="predicted"/>
<evidence type="ECO:0000313" key="3">
    <source>
        <dbReference type="Proteomes" id="UP000729402"/>
    </source>
</evidence>
<feature type="region of interest" description="Disordered" evidence="1">
    <location>
        <begin position="1"/>
        <end position="43"/>
    </location>
</feature>
<feature type="compositionally biased region" description="Low complexity" evidence="1">
    <location>
        <begin position="34"/>
        <end position="43"/>
    </location>
</feature>
<reference evidence="2" key="2">
    <citation type="submission" date="2021-02" db="EMBL/GenBank/DDBJ databases">
        <authorList>
            <person name="Kimball J.A."/>
            <person name="Haas M.W."/>
            <person name="Macchietto M."/>
            <person name="Kono T."/>
            <person name="Duquette J."/>
            <person name="Shao M."/>
        </authorList>
    </citation>
    <scope>NUCLEOTIDE SEQUENCE</scope>
    <source>
        <tissue evidence="2">Fresh leaf tissue</tissue>
    </source>
</reference>
<dbReference type="EMBL" id="JAAALK010000287">
    <property type="protein sequence ID" value="KAG8060830.1"/>
    <property type="molecule type" value="Genomic_DNA"/>
</dbReference>
<reference evidence="2" key="1">
    <citation type="journal article" date="2021" name="bioRxiv">
        <title>Whole Genome Assembly and Annotation of Northern Wild Rice, Zizania palustris L., Supports a Whole Genome Duplication in the Zizania Genus.</title>
        <authorList>
            <person name="Haas M."/>
            <person name="Kono T."/>
            <person name="Macchietto M."/>
            <person name="Millas R."/>
            <person name="McGilp L."/>
            <person name="Shao M."/>
            <person name="Duquette J."/>
            <person name="Hirsch C.N."/>
            <person name="Kimball J."/>
        </authorList>
    </citation>
    <scope>NUCLEOTIDE SEQUENCE</scope>
    <source>
        <tissue evidence="2">Fresh leaf tissue</tissue>
    </source>
</reference>
<name>A0A8J5RJH2_ZIZPA</name>